<dbReference type="InterPro" id="IPR010310">
    <property type="entry name" value="T7SS_ESAT-6-like"/>
</dbReference>
<sequence>MTVIKYQFASISNTSQDILQSALTIDGQLEDLKARLRPMVDSWDGEAAEAYQIHQAKWDAAAEELNEILTVIGNTVENGNSRMKAVNTAAANSWA</sequence>
<evidence type="ECO:0000313" key="2">
    <source>
        <dbReference type="EMBL" id="EFK54951.1"/>
    </source>
</evidence>
<accession>D7WAS0</accession>
<dbReference type="Pfam" id="PF06013">
    <property type="entry name" value="WXG100"/>
    <property type="match status" value="1"/>
</dbReference>
<dbReference type="SUPFAM" id="SSF140453">
    <property type="entry name" value="EsxAB dimer-like"/>
    <property type="match status" value="1"/>
</dbReference>
<comment type="similarity">
    <text evidence="1">Belongs to the WXG100 family.</text>
</comment>
<dbReference type="InterPro" id="IPR036689">
    <property type="entry name" value="ESAT-6-like_sf"/>
</dbReference>
<evidence type="ECO:0000313" key="3">
    <source>
        <dbReference type="Proteomes" id="UP000004208"/>
    </source>
</evidence>
<gene>
    <name evidence="2" type="ORF">HMPREF0291_10209</name>
</gene>
<name>D7WAS0_9CORY</name>
<comment type="caution">
    <text evidence="2">The sequence shown here is derived from an EMBL/GenBank/DDBJ whole genome shotgun (WGS) entry which is preliminary data.</text>
</comment>
<dbReference type="STRING" id="585529.HMPREF0291_10209"/>
<dbReference type="AlphaFoldDB" id="D7WAS0"/>
<dbReference type="HOGENOM" id="CLU_151185_3_4_11"/>
<protein>
    <recommendedName>
        <fullName evidence="1">ESAT-6-like protein</fullName>
    </recommendedName>
</protein>
<dbReference type="Proteomes" id="UP000004208">
    <property type="component" value="Unassembled WGS sequence"/>
</dbReference>
<dbReference type="Gene3D" id="1.10.287.1060">
    <property type="entry name" value="ESAT-6-like"/>
    <property type="match status" value="1"/>
</dbReference>
<reference evidence="2" key="1">
    <citation type="submission" date="2010-06" db="EMBL/GenBank/DDBJ databases">
        <authorList>
            <person name="Muzny D."/>
            <person name="Qin X."/>
            <person name="Buhay C."/>
            <person name="Dugan-Rocha S."/>
            <person name="Ding Y."/>
            <person name="Chen G."/>
            <person name="Hawes A."/>
            <person name="Holder M."/>
            <person name="Jhangiani S."/>
            <person name="Johnson A."/>
            <person name="Khan Z."/>
            <person name="Li Z."/>
            <person name="Liu W."/>
            <person name="Liu X."/>
            <person name="Perez L."/>
            <person name="Shen H."/>
            <person name="Wang Q."/>
            <person name="Watt J."/>
            <person name="Xi L."/>
            <person name="Xin Y."/>
            <person name="Zhou J."/>
            <person name="Deng J."/>
            <person name="Jiang H."/>
            <person name="Liu Y."/>
            <person name="Qu J."/>
            <person name="Song X.-Z."/>
            <person name="Zhang L."/>
            <person name="Villasana D."/>
            <person name="Johnson A."/>
            <person name="Liu J."/>
            <person name="Liyanage D."/>
            <person name="Lorensuhewa L."/>
            <person name="Robinson T."/>
            <person name="Song A."/>
            <person name="Song B.-B."/>
            <person name="Dinh H."/>
            <person name="Thornton R."/>
            <person name="Coyle M."/>
            <person name="Francisco L."/>
            <person name="Jackson L."/>
            <person name="Javaid M."/>
            <person name="Korchina V."/>
            <person name="Kovar C."/>
            <person name="Mata R."/>
            <person name="Mathew T."/>
            <person name="Ngo R."/>
            <person name="Nguyen L."/>
            <person name="Nguyen N."/>
            <person name="Okwuonu G."/>
            <person name="Ongeri F."/>
            <person name="Pham C."/>
            <person name="Simmons D."/>
            <person name="Wilczek-Boney K."/>
            <person name="Hale W."/>
            <person name="Jakkamsetti A."/>
            <person name="Pham P."/>
            <person name="Ruth R."/>
            <person name="San Lucas F."/>
            <person name="Warren J."/>
            <person name="Zhang J."/>
            <person name="Zhao Z."/>
            <person name="Zhou C."/>
            <person name="Zhu D."/>
            <person name="Lee S."/>
            <person name="Bess C."/>
            <person name="Blankenburg K."/>
            <person name="Forbes L."/>
            <person name="Fu Q."/>
            <person name="Gubbala S."/>
            <person name="Hirani K."/>
            <person name="Jayaseelan J.C."/>
            <person name="Lara F."/>
            <person name="Munidasa M."/>
            <person name="Palculict T."/>
            <person name="Patil S."/>
            <person name="Pu L.-L."/>
            <person name="Saada N."/>
            <person name="Tang L."/>
            <person name="Weissenberger G."/>
            <person name="Zhu Y."/>
            <person name="Hemphill L."/>
            <person name="Shang Y."/>
            <person name="Youmans B."/>
            <person name="Ayvaz T."/>
            <person name="Ross M."/>
            <person name="Santibanez J."/>
            <person name="Aqrawi P."/>
            <person name="Gross S."/>
            <person name="Joshi V."/>
            <person name="Fowler G."/>
            <person name="Nazareth L."/>
            <person name="Reid J."/>
            <person name="Worley K."/>
            <person name="Petrosino J."/>
            <person name="Highlander S."/>
            <person name="Gibbs R."/>
        </authorList>
    </citation>
    <scope>NUCLEOTIDE SEQUENCE [LARGE SCALE GENOMIC DNA]</scope>
    <source>
        <strain evidence="2">ATCC 33030</strain>
    </source>
</reference>
<dbReference type="NCBIfam" id="TIGR03930">
    <property type="entry name" value="WXG100_ESAT6"/>
    <property type="match status" value="1"/>
</dbReference>
<dbReference type="EMBL" id="ACLJ02000001">
    <property type="protein sequence ID" value="EFK54951.1"/>
    <property type="molecule type" value="Genomic_DNA"/>
</dbReference>
<keyword evidence="3" id="KW-1185">Reference proteome</keyword>
<evidence type="ECO:0000256" key="1">
    <source>
        <dbReference type="RuleBase" id="RU362001"/>
    </source>
</evidence>
<proteinExistence type="inferred from homology"/>
<organism evidence="2 3">
    <name type="scientific">Corynebacterium genitalium ATCC 33030</name>
    <dbReference type="NCBI Taxonomy" id="585529"/>
    <lineage>
        <taxon>Bacteria</taxon>
        <taxon>Bacillati</taxon>
        <taxon>Actinomycetota</taxon>
        <taxon>Actinomycetes</taxon>
        <taxon>Mycobacteriales</taxon>
        <taxon>Corynebacteriaceae</taxon>
        <taxon>Corynebacterium</taxon>
    </lineage>
</organism>
<dbReference type="OrthoDB" id="3387628at2"/>
<dbReference type="RefSeq" id="WP_005286593.1">
    <property type="nucleotide sequence ID" value="NZ_CM000961.1"/>
</dbReference>
<dbReference type="eggNOG" id="COG4842">
    <property type="taxonomic scope" value="Bacteria"/>
</dbReference>